<feature type="transmembrane region" description="Helical" evidence="7">
    <location>
        <begin position="93"/>
        <end position="111"/>
    </location>
</feature>
<feature type="transmembrane region" description="Helical" evidence="7">
    <location>
        <begin position="46"/>
        <end position="62"/>
    </location>
</feature>
<evidence type="ECO:0000256" key="4">
    <source>
        <dbReference type="ARBA" id="ARBA00022692"/>
    </source>
</evidence>
<feature type="transmembrane region" description="Helical" evidence="7">
    <location>
        <begin position="324"/>
        <end position="350"/>
    </location>
</feature>
<dbReference type="InterPro" id="IPR006043">
    <property type="entry name" value="NCS2"/>
</dbReference>
<evidence type="ECO:0000313" key="9">
    <source>
        <dbReference type="Proteomes" id="UP001597452"/>
    </source>
</evidence>
<comment type="caution">
    <text evidence="8">The sequence shown here is derived from an EMBL/GenBank/DDBJ whole genome shotgun (WGS) entry which is preliminary data.</text>
</comment>
<keyword evidence="6 7" id="KW-0472">Membrane</keyword>
<feature type="transmembrane region" description="Helical" evidence="7">
    <location>
        <begin position="20"/>
        <end position="40"/>
    </location>
</feature>
<keyword evidence="3" id="KW-0813">Transport</keyword>
<feature type="transmembrane region" description="Helical" evidence="7">
    <location>
        <begin position="390"/>
        <end position="410"/>
    </location>
</feature>
<comment type="similarity">
    <text evidence="2">Belongs to the nucleobase:cation symporter-2 (NCS2) (TC 2.A.40) family.</text>
</comment>
<feature type="transmembrane region" description="Helical" evidence="7">
    <location>
        <begin position="416"/>
        <end position="434"/>
    </location>
</feature>
<evidence type="ECO:0000256" key="7">
    <source>
        <dbReference type="SAM" id="Phobius"/>
    </source>
</evidence>
<dbReference type="Pfam" id="PF00860">
    <property type="entry name" value="Xan_ur_permease"/>
    <property type="match status" value="1"/>
</dbReference>
<feature type="transmembrane region" description="Helical" evidence="7">
    <location>
        <begin position="356"/>
        <end position="378"/>
    </location>
</feature>
<feature type="transmembrane region" description="Helical" evidence="7">
    <location>
        <begin position="118"/>
        <end position="144"/>
    </location>
</feature>
<organism evidence="8 9">
    <name type="scientific">Piscibacillus salipiscarius</name>
    <dbReference type="NCBI Taxonomy" id="299480"/>
    <lineage>
        <taxon>Bacteria</taxon>
        <taxon>Bacillati</taxon>
        <taxon>Bacillota</taxon>
        <taxon>Bacilli</taxon>
        <taxon>Bacillales</taxon>
        <taxon>Bacillaceae</taxon>
        <taxon>Piscibacillus</taxon>
    </lineage>
</organism>
<evidence type="ECO:0000313" key="8">
    <source>
        <dbReference type="EMBL" id="MFD2638203.1"/>
    </source>
</evidence>
<reference evidence="9" key="1">
    <citation type="journal article" date="2019" name="Int. J. Syst. Evol. Microbiol.">
        <title>The Global Catalogue of Microorganisms (GCM) 10K type strain sequencing project: providing services to taxonomists for standard genome sequencing and annotation.</title>
        <authorList>
            <consortium name="The Broad Institute Genomics Platform"/>
            <consortium name="The Broad Institute Genome Sequencing Center for Infectious Disease"/>
            <person name="Wu L."/>
            <person name="Ma J."/>
        </authorList>
    </citation>
    <scope>NUCLEOTIDE SEQUENCE [LARGE SCALE GENOMIC DNA]</scope>
    <source>
        <strain evidence="9">TISTR 1571</strain>
    </source>
</reference>
<sequence>MNENEKVLDIRDVPNLSKWLILSLQHLFAMFGATILVPFLTEMSPSVALITSGLGTLSYLMITRGRIPAYLGSSFAFITPIIVATQVESLAGAMVGAFLVGVVYGIVALLIRMAGVDWLLNLLPPVVVGPVIMVIGLGLAPTAIDMAMNDADGNYSLTLIGIALATLTITIIASIFFKGFWKIIPILLGILGGYLVALFAGVVNTQEIKSSWSELTSAGSITEFFSAVFTKPEFLIPFVDFSPFDVISWSIVGIMVPIALVTITEHIGDQMVLSKVTGQNFIKKPGLHRSILGDGLATVIASMLGGPPNTTYGENIGVLAITRVFSVFVIGGAAVLAIFFGFIDIIAVLIESIPTAVMGGVSILLFGIIASSGLRMLIDNNVDLGQNRNLIIASVILVIGIGGLYIELQLPNFDLQVSGMALSAIVGVILNLILPGREKASRNQDQMFKADSKEKKAS</sequence>
<feature type="transmembrane region" description="Helical" evidence="7">
    <location>
        <begin position="184"/>
        <end position="203"/>
    </location>
</feature>
<evidence type="ECO:0000256" key="2">
    <source>
        <dbReference type="ARBA" id="ARBA00008821"/>
    </source>
</evidence>
<feature type="transmembrane region" description="Helical" evidence="7">
    <location>
        <begin position="69"/>
        <end position="87"/>
    </location>
</feature>
<comment type="subcellular location">
    <subcellularLocation>
        <location evidence="1">Membrane</location>
        <topology evidence="1">Multi-pass membrane protein</topology>
    </subcellularLocation>
</comment>
<dbReference type="RefSeq" id="WP_377327833.1">
    <property type="nucleotide sequence ID" value="NZ_JBHUMZ010000016.1"/>
</dbReference>
<dbReference type="NCBIfam" id="TIGR00801">
    <property type="entry name" value="ncs2"/>
    <property type="match status" value="1"/>
</dbReference>
<dbReference type="Proteomes" id="UP001597452">
    <property type="component" value="Unassembled WGS sequence"/>
</dbReference>
<dbReference type="PANTHER" id="PTHR42810:SF2">
    <property type="entry name" value="PURINE PERMEASE C1399.01C-RELATED"/>
    <property type="match status" value="1"/>
</dbReference>
<feature type="transmembrane region" description="Helical" evidence="7">
    <location>
        <begin position="156"/>
        <end position="177"/>
    </location>
</feature>
<evidence type="ECO:0000256" key="5">
    <source>
        <dbReference type="ARBA" id="ARBA00022989"/>
    </source>
</evidence>
<evidence type="ECO:0000256" key="1">
    <source>
        <dbReference type="ARBA" id="ARBA00004141"/>
    </source>
</evidence>
<dbReference type="PROSITE" id="PS01116">
    <property type="entry name" value="XANTH_URACIL_PERMASE"/>
    <property type="match status" value="1"/>
</dbReference>
<feature type="transmembrane region" description="Helical" evidence="7">
    <location>
        <begin position="246"/>
        <end position="264"/>
    </location>
</feature>
<keyword evidence="5 7" id="KW-1133">Transmembrane helix</keyword>
<accession>A0ABW5Q8I4</accession>
<proteinExistence type="inferred from homology"/>
<dbReference type="PANTHER" id="PTHR42810">
    <property type="entry name" value="PURINE PERMEASE C1399.01C-RELATED"/>
    <property type="match status" value="1"/>
</dbReference>
<name>A0ABW5Q8I4_9BACI</name>
<keyword evidence="9" id="KW-1185">Reference proteome</keyword>
<keyword evidence="4 7" id="KW-0812">Transmembrane</keyword>
<evidence type="ECO:0000256" key="3">
    <source>
        <dbReference type="ARBA" id="ARBA00022448"/>
    </source>
</evidence>
<protein>
    <submittedName>
        <fullName evidence="8">Uracil-xanthine permease family protein</fullName>
    </submittedName>
</protein>
<evidence type="ECO:0000256" key="6">
    <source>
        <dbReference type="ARBA" id="ARBA00023136"/>
    </source>
</evidence>
<dbReference type="EMBL" id="JBHUMZ010000016">
    <property type="protein sequence ID" value="MFD2638203.1"/>
    <property type="molecule type" value="Genomic_DNA"/>
</dbReference>
<dbReference type="InterPro" id="IPR006042">
    <property type="entry name" value="Xan_ur_permease"/>
</dbReference>
<gene>
    <name evidence="8" type="ORF">ACFSW4_04960</name>
</gene>